<name>A0A7W6EU22_9BACT</name>
<keyword evidence="1" id="KW-0472">Membrane</keyword>
<keyword evidence="3" id="KW-1185">Reference proteome</keyword>
<organism evidence="2 3">
    <name type="scientific">Runella defluvii</name>
    <dbReference type="NCBI Taxonomy" id="370973"/>
    <lineage>
        <taxon>Bacteria</taxon>
        <taxon>Pseudomonadati</taxon>
        <taxon>Bacteroidota</taxon>
        <taxon>Cytophagia</taxon>
        <taxon>Cytophagales</taxon>
        <taxon>Spirosomataceae</taxon>
        <taxon>Runella</taxon>
    </lineage>
</organism>
<keyword evidence="1" id="KW-0812">Transmembrane</keyword>
<feature type="transmembrane region" description="Helical" evidence="1">
    <location>
        <begin position="20"/>
        <end position="42"/>
    </location>
</feature>
<evidence type="ECO:0000256" key="1">
    <source>
        <dbReference type="SAM" id="Phobius"/>
    </source>
</evidence>
<evidence type="ECO:0000313" key="2">
    <source>
        <dbReference type="EMBL" id="MBB3842369.1"/>
    </source>
</evidence>
<accession>A0A7W6EU22</accession>
<proteinExistence type="predicted"/>
<protein>
    <submittedName>
        <fullName evidence="2">Multidrug resistance efflux pump</fullName>
    </submittedName>
</protein>
<keyword evidence="1" id="KW-1133">Transmembrane helix</keyword>
<dbReference type="EMBL" id="JACIBY010000036">
    <property type="protein sequence ID" value="MBB3842369.1"/>
    <property type="molecule type" value="Genomic_DNA"/>
</dbReference>
<sequence length="71" mass="8163">MKPHTANYQNNLVQVLQKRLLYSTILCFVAFGIASVSLLFAFNEYEQKTSKAYIHHQGSTLQVMIKTQSIR</sequence>
<comment type="caution">
    <text evidence="2">The sequence shown here is derived from an EMBL/GenBank/DDBJ whole genome shotgun (WGS) entry which is preliminary data.</text>
</comment>
<gene>
    <name evidence="2" type="ORF">FHS57_006400</name>
</gene>
<reference evidence="2 3" key="1">
    <citation type="submission" date="2020-08" db="EMBL/GenBank/DDBJ databases">
        <title>Genomic Encyclopedia of Type Strains, Phase IV (KMG-IV): sequencing the most valuable type-strain genomes for metagenomic binning, comparative biology and taxonomic classification.</title>
        <authorList>
            <person name="Goeker M."/>
        </authorList>
    </citation>
    <scope>NUCLEOTIDE SEQUENCE [LARGE SCALE GENOMIC DNA]</scope>
    <source>
        <strain evidence="2 3">DSM 17976</strain>
    </source>
</reference>
<dbReference type="AlphaFoldDB" id="A0A7W6EU22"/>
<evidence type="ECO:0000313" key="3">
    <source>
        <dbReference type="Proteomes" id="UP000541352"/>
    </source>
</evidence>
<dbReference type="Proteomes" id="UP000541352">
    <property type="component" value="Unassembled WGS sequence"/>
</dbReference>